<keyword evidence="2" id="KW-1185">Reference proteome</keyword>
<comment type="caution">
    <text evidence="1">The sequence shown here is derived from an EMBL/GenBank/DDBJ whole genome shotgun (WGS) entry which is preliminary data.</text>
</comment>
<sequence length="189" mass="20597">MTYIPTAPPAGEPVTLAEAKAHLRVDIDDEDALIAGLITVAREHLERETGLALMTQGFRLALDRWPDDGVIRIERGPVRSIESVTVYDEAGEPSLVSLDDHLLEGNSRPARLWLRETPAPGRAMNGIEIDFIAGFGDTGADVPGTLKRAMLSHVALMFSVRGAVSLEDQPAAMPAGYERLIAPYCRRRL</sequence>
<dbReference type="InterPro" id="IPR021146">
    <property type="entry name" value="Phage_gp6-like_head-tail"/>
</dbReference>
<evidence type="ECO:0000313" key="2">
    <source>
        <dbReference type="Proteomes" id="UP000477849"/>
    </source>
</evidence>
<accession>A0A6M1S2H9</accession>
<name>A0A6M1S2H9_9HYPH</name>
<dbReference type="InterPro" id="IPR011738">
    <property type="entry name" value="Phage_CHP"/>
</dbReference>
<dbReference type="NCBIfam" id="TIGR02215">
    <property type="entry name" value="phage_chp_gp8"/>
    <property type="match status" value="1"/>
</dbReference>
<dbReference type="AlphaFoldDB" id="A0A6M1S2H9"/>
<dbReference type="Gene3D" id="1.10.3230.30">
    <property type="entry name" value="Phage gp6-like head-tail connector protein"/>
    <property type="match status" value="1"/>
</dbReference>
<evidence type="ECO:0008006" key="3">
    <source>
        <dbReference type="Google" id="ProtNLM"/>
    </source>
</evidence>
<dbReference type="CDD" id="cd08054">
    <property type="entry name" value="gp6"/>
    <property type="match status" value="1"/>
</dbReference>
<protein>
    <recommendedName>
        <fullName evidence="3">Phage gp6-like head-tail connector protein</fullName>
    </recommendedName>
</protein>
<dbReference type="RefSeq" id="WP_163904255.1">
    <property type="nucleotide sequence ID" value="NZ_CP048427.1"/>
</dbReference>
<evidence type="ECO:0000313" key="1">
    <source>
        <dbReference type="EMBL" id="NGO63360.1"/>
    </source>
</evidence>
<dbReference type="Proteomes" id="UP000477849">
    <property type="component" value="Unassembled WGS sequence"/>
</dbReference>
<organism evidence="1 2">
    <name type="scientific">Rhizobium daejeonense</name>
    <dbReference type="NCBI Taxonomy" id="240521"/>
    <lineage>
        <taxon>Bacteria</taxon>
        <taxon>Pseudomonadati</taxon>
        <taxon>Pseudomonadota</taxon>
        <taxon>Alphaproteobacteria</taxon>
        <taxon>Hyphomicrobiales</taxon>
        <taxon>Rhizobiaceae</taxon>
        <taxon>Rhizobium/Agrobacterium group</taxon>
        <taxon>Rhizobium</taxon>
    </lineage>
</organism>
<dbReference type="Pfam" id="PF05135">
    <property type="entry name" value="Phage_connect_1"/>
    <property type="match status" value="1"/>
</dbReference>
<reference evidence="1 2" key="1">
    <citation type="submission" date="2020-02" db="EMBL/GenBank/DDBJ databases">
        <title>Genome sequence of the type strain CCBAU10050 of Rhizobium daejeonense.</title>
        <authorList>
            <person name="Gao J."/>
            <person name="Sun J."/>
        </authorList>
    </citation>
    <scope>NUCLEOTIDE SEQUENCE [LARGE SCALE GENOMIC DNA]</scope>
    <source>
        <strain evidence="1 2">CCBAU10050</strain>
    </source>
</reference>
<dbReference type="EMBL" id="JAAKZH010000002">
    <property type="protein sequence ID" value="NGO63360.1"/>
    <property type="molecule type" value="Genomic_DNA"/>
</dbReference>
<gene>
    <name evidence="1" type="ORF">G6N76_06710</name>
</gene>
<proteinExistence type="predicted"/>
<dbReference type="InterPro" id="IPR006450">
    <property type="entry name" value="Phage_HK97_gp6-like"/>
</dbReference>
<dbReference type="NCBIfam" id="TIGR01560">
    <property type="entry name" value="put_DNA_pack"/>
    <property type="match status" value="1"/>
</dbReference>